<sequence>MSAPKFRWEWNVNTVAVLVGFAAGFVAWGYTLAEIQAGRSLNSLNIEKLENRIVSLETNARRLDNHELRINGVEKQSSDASVALRAVEASINSLASDMRLTREILERLEKAQGVRPVN</sequence>
<keyword evidence="2" id="KW-1133">Transmembrane helix</keyword>
<keyword evidence="2" id="KW-0812">Transmembrane</keyword>
<evidence type="ECO:0000313" key="3">
    <source>
        <dbReference type="EMBL" id="MBA9018564.1"/>
    </source>
</evidence>
<evidence type="ECO:0000313" key="4">
    <source>
        <dbReference type="Proteomes" id="UP000587524"/>
    </source>
</evidence>
<keyword evidence="2" id="KW-0472">Membrane</keyword>
<accession>A0ABR6C0S8</accession>
<evidence type="ECO:0008006" key="5">
    <source>
        <dbReference type="Google" id="ProtNLM"/>
    </source>
</evidence>
<organism evidence="3 4">
    <name type="scientific">Aminobacter ciceronei</name>
    <dbReference type="NCBI Taxonomy" id="150723"/>
    <lineage>
        <taxon>Bacteria</taxon>
        <taxon>Pseudomonadati</taxon>
        <taxon>Pseudomonadota</taxon>
        <taxon>Alphaproteobacteria</taxon>
        <taxon>Hyphomicrobiales</taxon>
        <taxon>Phyllobacteriaceae</taxon>
        <taxon>Aminobacter</taxon>
    </lineage>
</organism>
<evidence type="ECO:0000256" key="2">
    <source>
        <dbReference type="SAM" id="Phobius"/>
    </source>
</evidence>
<proteinExistence type="predicted"/>
<comment type="caution">
    <text evidence="3">The sequence shown here is derived from an EMBL/GenBank/DDBJ whole genome shotgun (WGS) entry which is preliminary data.</text>
</comment>
<dbReference type="Proteomes" id="UP000587524">
    <property type="component" value="Unassembled WGS sequence"/>
</dbReference>
<reference evidence="3 4" key="1">
    <citation type="submission" date="2020-08" db="EMBL/GenBank/DDBJ databases">
        <title>Genomic Encyclopedia of Type Strains, Phase IV (KMG-IV): sequencing the most valuable type-strain genomes for metagenomic binning, comparative biology and taxonomic classification.</title>
        <authorList>
            <person name="Goeker M."/>
        </authorList>
    </citation>
    <scope>NUCLEOTIDE SEQUENCE [LARGE SCALE GENOMIC DNA]</scope>
    <source>
        <strain evidence="3 4">DSM 17455</strain>
    </source>
</reference>
<feature type="coiled-coil region" evidence="1">
    <location>
        <begin position="46"/>
        <end position="111"/>
    </location>
</feature>
<gene>
    <name evidence="3" type="ORF">HNQ97_000550</name>
</gene>
<feature type="transmembrane region" description="Helical" evidence="2">
    <location>
        <begin position="12"/>
        <end position="33"/>
    </location>
</feature>
<keyword evidence="1" id="KW-0175">Coiled coil</keyword>
<dbReference type="RefSeq" id="WP_182573412.1">
    <property type="nucleotide sequence ID" value="NZ_JACJHZ010000002.1"/>
</dbReference>
<protein>
    <recommendedName>
        <fullName evidence="5">DUF2730 family protein</fullName>
    </recommendedName>
</protein>
<evidence type="ECO:0000256" key="1">
    <source>
        <dbReference type="SAM" id="Coils"/>
    </source>
</evidence>
<name>A0ABR6C0S8_9HYPH</name>
<dbReference type="EMBL" id="JACJHZ010000002">
    <property type="protein sequence ID" value="MBA9018564.1"/>
    <property type="molecule type" value="Genomic_DNA"/>
</dbReference>
<keyword evidence="4" id="KW-1185">Reference proteome</keyword>